<keyword evidence="3" id="KW-1185">Reference proteome</keyword>
<name>A0A2I1H3F1_9GLOM</name>
<gene>
    <name evidence="2" type="ORF">RhiirA4_471572</name>
</gene>
<dbReference type="EMBL" id="LLXI01001378">
    <property type="protein sequence ID" value="PKY53402.1"/>
    <property type="molecule type" value="Genomic_DNA"/>
</dbReference>
<organism evidence="2 3">
    <name type="scientific">Rhizophagus irregularis</name>
    <dbReference type="NCBI Taxonomy" id="588596"/>
    <lineage>
        <taxon>Eukaryota</taxon>
        <taxon>Fungi</taxon>
        <taxon>Fungi incertae sedis</taxon>
        <taxon>Mucoromycota</taxon>
        <taxon>Glomeromycotina</taxon>
        <taxon>Glomeromycetes</taxon>
        <taxon>Glomerales</taxon>
        <taxon>Glomeraceae</taxon>
        <taxon>Rhizophagus</taxon>
    </lineage>
</organism>
<protein>
    <submittedName>
        <fullName evidence="2">Uncharacterized protein</fullName>
    </submittedName>
</protein>
<reference evidence="2 3" key="1">
    <citation type="submission" date="2015-10" db="EMBL/GenBank/DDBJ databases">
        <title>Genome analyses suggest a sexual origin of heterokaryosis in a supposedly ancient asexual fungus.</title>
        <authorList>
            <person name="Ropars J."/>
            <person name="Sedzielewska K."/>
            <person name="Noel J."/>
            <person name="Charron P."/>
            <person name="Farinelli L."/>
            <person name="Marton T."/>
            <person name="Kruger M."/>
            <person name="Pelin A."/>
            <person name="Brachmann A."/>
            <person name="Corradi N."/>
        </authorList>
    </citation>
    <scope>NUCLEOTIDE SEQUENCE [LARGE SCALE GENOMIC DNA]</scope>
    <source>
        <strain evidence="2 3">A4</strain>
    </source>
</reference>
<dbReference type="VEuPathDB" id="FungiDB:RhiirA1_392998"/>
<proteinExistence type="predicted"/>
<feature type="region of interest" description="Disordered" evidence="1">
    <location>
        <begin position="197"/>
        <end position="221"/>
    </location>
</feature>
<feature type="region of interest" description="Disordered" evidence="1">
    <location>
        <begin position="93"/>
        <end position="114"/>
    </location>
</feature>
<evidence type="ECO:0000313" key="3">
    <source>
        <dbReference type="Proteomes" id="UP000234323"/>
    </source>
</evidence>
<evidence type="ECO:0000313" key="2">
    <source>
        <dbReference type="EMBL" id="PKY53402.1"/>
    </source>
</evidence>
<sequence>MLILVTTSFILKVFVIITLLSTSTIVTNSLLAIFTIPVSLAYDFFKEKQGNKSSRSQKTLNKLLEELKESVGSELFNTLNKLMDELENNKLMDESENNKLMDESKNNNLKDKSENNDEFKQLTGLNDKNVFSSLSHIISSTNNENISMKETLFRNTKEGRDRAIKRTQKVIHYYYFFGKAFKIRLYYFKELVNKQHKEREERKEREEHKEHKERREREEREEYEERKAQALVIEEVRKQLSHMYVERTLSIAQKVYEFFNMIGGKVKMQIKSFSAEKISELSSDDIDYILAELAIGEDQEEKNQKENQKVINQEEDQKVIYTEEERKIRPDEIV</sequence>
<dbReference type="VEuPathDB" id="FungiDB:FUN_012707"/>
<comment type="caution">
    <text evidence="2">The sequence shown here is derived from an EMBL/GenBank/DDBJ whole genome shotgun (WGS) entry which is preliminary data.</text>
</comment>
<dbReference type="AlphaFoldDB" id="A0A2I1H3F1"/>
<dbReference type="Proteomes" id="UP000234323">
    <property type="component" value="Unassembled WGS sequence"/>
</dbReference>
<accession>A0A2I1H3F1</accession>
<dbReference type="VEuPathDB" id="FungiDB:RhiirFUN_025315"/>
<evidence type="ECO:0000256" key="1">
    <source>
        <dbReference type="SAM" id="MobiDB-lite"/>
    </source>
</evidence>